<dbReference type="SMART" id="SM00220">
    <property type="entry name" value="S_TKc"/>
    <property type="match status" value="1"/>
</dbReference>
<organism evidence="2 3">
    <name type="scientific">Rhizoctonia solani</name>
    <dbReference type="NCBI Taxonomy" id="456999"/>
    <lineage>
        <taxon>Eukaryota</taxon>
        <taxon>Fungi</taxon>
        <taxon>Dikarya</taxon>
        <taxon>Basidiomycota</taxon>
        <taxon>Agaricomycotina</taxon>
        <taxon>Agaricomycetes</taxon>
        <taxon>Cantharellales</taxon>
        <taxon>Ceratobasidiaceae</taxon>
        <taxon>Rhizoctonia</taxon>
    </lineage>
</organism>
<evidence type="ECO:0000313" key="2">
    <source>
        <dbReference type="EMBL" id="CAE6450696.1"/>
    </source>
</evidence>
<dbReference type="InterPro" id="IPR000719">
    <property type="entry name" value="Prot_kinase_dom"/>
</dbReference>
<evidence type="ECO:0000259" key="1">
    <source>
        <dbReference type="PROSITE" id="PS50011"/>
    </source>
</evidence>
<comment type="caution">
    <text evidence="2">The sequence shown here is derived from an EMBL/GenBank/DDBJ whole genome shotgun (WGS) entry which is preliminary data.</text>
</comment>
<accession>A0A8H3B9A1</accession>
<dbReference type="InterPro" id="IPR051681">
    <property type="entry name" value="Ser/Thr_Kinases-Pseudokinases"/>
</dbReference>
<dbReference type="InterPro" id="IPR008271">
    <property type="entry name" value="Ser/Thr_kinase_AS"/>
</dbReference>
<dbReference type="PROSITE" id="PS50011">
    <property type="entry name" value="PROTEIN_KINASE_DOM"/>
    <property type="match status" value="2"/>
</dbReference>
<feature type="domain" description="Protein kinase" evidence="1">
    <location>
        <begin position="54"/>
        <end position="320"/>
    </location>
</feature>
<protein>
    <recommendedName>
        <fullName evidence="1">Protein kinase domain-containing protein</fullName>
    </recommendedName>
</protein>
<dbReference type="EMBL" id="CAJMWZ010002176">
    <property type="protein sequence ID" value="CAE6450696.1"/>
    <property type="molecule type" value="Genomic_DNA"/>
</dbReference>
<evidence type="ECO:0000313" key="3">
    <source>
        <dbReference type="Proteomes" id="UP000663850"/>
    </source>
</evidence>
<dbReference type="GO" id="GO:0004674">
    <property type="term" value="F:protein serine/threonine kinase activity"/>
    <property type="evidence" value="ECO:0007669"/>
    <property type="project" value="TreeGrafter"/>
</dbReference>
<dbReference type="SUPFAM" id="SSF56112">
    <property type="entry name" value="Protein kinase-like (PK-like)"/>
    <property type="match status" value="2"/>
</dbReference>
<dbReference type="GO" id="GO:0005524">
    <property type="term" value="F:ATP binding"/>
    <property type="evidence" value="ECO:0007669"/>
    <property type="project" value="InterPro"/>
</dbReference>
<name>A0A8H3B9A1_9AGAM</name>
<dbReference type="Proteomes" id="UP000663850">
    <property type="component" value="Unassembled WGS sequence"/>
</dbReference>
<feature type="domain" description="Protein kinase" evidence="1">
    <location>
        <begin position="324"/>
        <end position="588"/>
    </location>
</feature>
<gene>
    <name evidence="2" type="ORF">RDB_LOCUS41121</name>
</gene>
<dbReference type="InterPro" id="IPR011009">
    <property type="entry name" value="Kinase-like_dom_sf"/>
</dbReference>
<dbReference type="PANTHER" id="PTHR44329">
    <property type="entry name" value="SERINE/THREONINE-PROTEIN KINASE TNNI3K-RELATED"/>
    <property type="match status" value="1"/>
</dbReference>
<proteinExistence type="predicted"/>
<dbReference type="Pfam" id="PF07714">
    <property type="entry name" value="PK_Tyr_Ser-Thr"/>
    <property type="match status" value="1"/>
</dbReference>
<dbReference type="PROSITE" id="PS00108">
    <property type="entry name" value="PROTEIN_KINASE_ST"/>
    <property type="match status" value="1"/>
</dbReference>
<reference evidence="2" key="1">
    <citation type="submission" date="2021-01" db="EMBL/GenBank/DDBJ databases">
        <authorList>
            <person name="Kaushik A."/>
        </authorList>
    </citation>
    <scope>NUCLEOTIDE SEQUENCE</scope>
    <source>
        <strain evidence="2">Type strain: AG8-Rh-89/</strain>
    </source>
</reference>
<dbReference type="PANTHER" id="PTHR44329:SF214">
    <property type="entry name" value="PROTEIN KINASE DOMAIN-CONTAINING PROTEIN"/>
    <property type="match status" value="1"/>
</dbReference>
<sequence length="605" mass="66980">MAQNNSRDGRTTPVENSNEIEAIIISGSMPISEVLTRLGRHGCQDITNQLDLLKFSQAAVSTGGFGDVYHGALQDGTRVGVKCLRLLVGVDDDSVKNQLKRAARELYVWSKCKHPNILELFGVARYDNRVAMVSPWMVNGNLPWYLTRYPDADRLHLCAQIADATSFLRDNGVVHGDIKGANILISQDHIPKLTDFGSSAINKCTLEFTSTTGSPQMTLRWTAPEIFLGETKHTFEGDVYALGMTILEAFTGSAPYNGLLDVAVMRSLMQRVHPVRPEKQLPIGNQSADLLWTLMTHCWDSEPNKRPFALDVRDAIQAIIAARPAACQPNPSSKSPEVQKAASGIMLSIDMSPQQIFQWLIAYGSTDITHKIGKSVVSWLPKWEDVSFGRGYGTEEGTTRLCDGTKVTLRRATKSRIYNYHGANESDLPTLSVQVADAIVYLHRKRITHGDVNTYNIHISPDYIPQLRGFHNACAHDAPLRFPNGKGVESDGYHALALTFLAPEPAYGGSIQASAFEVDVFELGETILDVMTWGQSVSLGKLDQRPEDYIPTDSDDGDRLWSLLQECLTHRPEVRPWATDVQYIMTTITDEGLQKRGSKGKPPRS</sequence>
<dbReference type="InterPro" id="IPR001245">
    <property type="entry name" value="Ser-Thr/Tyr_kinase_cat_dom"/>
</dbReference>
<dbReference type="AlphaFoldDB" id="A0A8H3B9A1"/>
<dbReference type="Gene3D" id="1.10.510.10">
    <property type="entry name" value="Transferase(Phosphotransferase) domain 1"/>
    <property type="match status" value="2"/>
</dbReference>